<keyword evidence="3" id="KW-1185">Reference proteome</keyword>
<feature type="compositionally biased region" description="Basic and acidic residues" evidence="1">
    <location>
        <begin position="797"/>
        <end position="812"/>
    </location>
</feature>
<sequence>MCRGSQPSVPSKITYHFHPRPQTRGPCVEAHNQLRLQPVHLHLHPPPQHQPQVSRSANTNKRMESNQSSNAMMGPSNASSSSSITPMSPGKQARLSELVNIITTTSQALKNEFDWVSPDMWTQILDDMFPGATSLDTPNTTADVESATGGMTNLAGNSTSIAKLVKTIKTIEFQRGKSDKIHEHGYPSANVAAKDLTPEQRHAEWSLIIRYGDPRASMNDEQFAHLVIALKRWWRLSPRLEVIKMARNAVVAQFKLVGYYGPGMLPFNTAIWQKATHDAQCDFLRQIKQAGDARGVMALESFLGKRTRDEAVVLVRETKRDPPAANQITEVQMLGARETKSSPQNVVLTTDAQNLDARESRKRSKRDVDKTNEIEISDSDSDIPAVHKRQKIDRANKPTPQVVEIDSDDEPVHKKPTRLSLIVKLPPQAEKNSLIVKLPIKSARNIPTKPRISRAPPPQADKSKKQVSVPRTRKRAYIYHVEAELTASARTNAFIDHLLCRYAIMHRQRLSLSPWALEKVRRYAVGKEPHIRGPVQASMMEVSFWEGRDLSWTMSGFELDRMTKAREKAKIEWEARQVEPKARSVQDDAQRDGVTSGTIQVNNETTLQGPGHPGTNEGNSATMAEFQNGNVEAVGSQDEPGQGNVRVDTTDNQAHGSTNGVQKHNSDDEHASSTDGNSTNASDDGASQYSADESKHCSIDNAGHMGEEEHVGNSTTIDDVDMHDSSEAEHTPSHYSSSNSNPSDDGEEEESQLLSDEHERGSIASSERSYSDNDNIEDDADTQMQTTSTDATSQLELNHDYDHADLPMHDGNDETDLAQPNQQCLVQ</sequence>
<feature type="compositionally biased region" description="Basic and acidic residues" evidence="1">
    <location>
        <begin position="720"/>
        <end position="732"/>
    </location>
</feature>
<feature type="compositionally biased region" description="Polar residues" evidence="1">
    <location>
        <begin position="818"/>
        <end position="827"/>
    </location>
</feature>
<feature type="compositionally biased region" description="Low complexity" evidence="1">
    <location>
        <begin position="68"/>
        <end position="90"/>
    </location>
</feature>
<feature type="region of interest" description="Disordered" evidence="1">
    <location>
        <begin position="445"/>
        <end position="469"/>
    </location>
</feature>
<organism evidence="2 3">
    <name type="scientific">Phyllosticta citricarpa</name>
    <dbReference type="NCBI Taxonomy" id="55181"/>
    <lineage>
        <taxon>Eukaryota</taxon>
        <taxon>Fungi</taxon>
        <taxon>Dikarya</taxon>
        <taxon>Ascomycota</taxon>
        <taxon>Pezizomycotina</taxon>
        <taxon>Dothideomycetes</taxon>
        <taxon>Dothideomycetes incertae sedis</taxon>
        <taxon>Botryosphaeriales</taxon>
        <taxon>Phyllostictaceae</taxon>
        <taxon>Phyllosticta</taxon>
    </lineage>
</organism>
<dbReference type="Proteomes" id="UP001365128">
    <property type="component" value="Unassembled WGS sequence"/>
</dbReference>
<protein>
    <submittedName>
        <fullName evidence="2">Uncharacterized protein</fullName>
    </submittedName>
</protein>
<feature type="compositionally biased region" description="Polar residues" evidence="1">
    <location>
        <begin position="782"/>
        <end position="796"/>
    </location>
</feature>
<feature type="compositionally biased region" description="Polar residues" evidence="1">
    <location>
        <begin position="673"/>
        <end position="691"/>
    </location>
</feature>
<evidence type="ECO:0000256" key="1">
    <source>
        <dbReference type="SAM" id="MobiDB-lite"/>
    </source>
</evidence>
<name>A0ABR1M6C7_9PEZI</name>
<feature type="compositionally biased region" description="Polar residues" evidence="1">
    <location>
        <begin position="616"/>
        <end position="630"/>
    </location>
</feature>
<feature type="compositionally biased region" description="Basic and acidic residues" evidence="1">
    <location>
        <begin position="577"/>
        <end position="591"/>
    </location>
</feature>
<accession>A0ABR1M6C7</accession>
<comment type="caution">
    <text evidence="2">The sequence shown here is derived from an EMBL/GenBank/DDBJ whole genome shotgun (WGS) entry which is preliminary data.</text>
</comment>
<feature type="compositionally biased region" description="Polar residues" evidence="1">
    <location>
        <begin position="593"/>
        <end position="608"/>
    </location>
</feature>
<feature type="compositionally biased region" description="Polar residues" evidence="1">
    <location>
        <begin position="341"/>
        <end position="353"/>
    </location>
</feature>
<feature type="region of interest" description="Disordered" evidence="1">
    <location>
        <begin position="577"/>
        <end position="827"/>
    </location>
</feature>
<proteinExistence type="predicted"/>
<feature type="region of interest" description="Disordered" evidence="1">
    <location>
        <begin position="335"/>
        <end position="401"/>
    </location>
</feature>
<reference evidence="2 3" key="1">
    <citation type="submission" date="2024-04" db="EMBL/GenBank/DDBJ databases">
        <title>Phyllosticta paracitricarpa is synonymous to the EU quarantine fungus P. citricarpa based on phylogenomic analyses.</title>
        <authorList>
            <consortium name="Lawrence Berkeley National Laboratory"/>
            <person name="Van Ingen-Buijs V.A."/>
            <person name="Van Westerhoven A.C."/>
            <person name="Haridas S."/>
            <person name="Skiadas P."/>
            <person name="Martin F."/>
            <person name="Groenewald J.Z."/>
            <person name="Crous P.W."/>
            <person name="Seidl M.F."/>
        </authorList>
    </citation>
    <scope>NUCLEOTIDE SEQUENCE [LARGE SCALE GENOMIC DNA]</scope>
    <source>
        <strain evidence="2 3">CBS 122670</strain>
    </source>
</reference>
<feature type="compositionally biased region" description="Polar residues" evidence="1">
    <location>
        <begin position="1"/>
        <end position="11"/>
    </location>
</feature>
<evidence type="ECO:0000313" key="3">
    <source>
        <dbReference type="Proteomes" id="UP001365128"/>
    </source>
</evidence>
<feature type="region of interest" description="Disordered" evidence="1">
    <location>
        <begin position="43"/>
        <end position="91"/>
    </location>
</feature>
<feature type="region of interest" description="Disordered" evidence="1">
    <location>
        <begin position="1"/>
        <end position="25"/>
    </location>
</feature>
<evidence type="ECO:0000313" key="2">
    <source>
        <dbReference type="EMBL" id="KAK7543197.1"/>
    </source>
</evidence>
<gene>
    <name evidence="2" type="ORF">IWX46DRAFT_603611</name>
</gene>
<dbReference type="EMBL" id="JBBPDW010000021">
    <property type="protein sequence ID" value="KAK7543197.1"/>
    <property type="molecule type" value="Genomic_DNA"/>
</dbReference>
<feature type="compositionally biased region" description="Polar residues" evidence="1">
    <location>
        <begin position="650"/>
        <end position="663"/>
    </location>
</feature>
<feature type="compositionally biased region" description="Low complexity" evidence="1">
    <location>
        <begin position="733"/>
        <end position="743"/>
    </location>
</feature>